<dbReference type="InterPro" id="IPR000182">
    <property type="entry name" value="GNAT_dom"/>
</dbReference>
<dbReference type="PANTHER" id="PTHR43792">
    <property type="entry name" value="GNAT FAMILY, PUTATIVE (AFU_ORTHOLOGUE AFUA_3G00765)-RELATED-RELATED"/>
    <property type="match status" value="1"/>
</dbReference>
<dbReference type="PANTHER" id="PTHR43792:SF1">
    <property type="entry name" value="N-ACETYLTRANSFERASE DOMAIN-CONTAINING PROTEIN"/>
    <property type="match status" value="1"/>
</dbReference>
<evidence type="ECO:0000313" key="2">
    <source>
        <dbReference type="EMBL" id="RKG39266.1"/>
    </source>
</evidence>
<keyword evidence="2" id="KW-0808">Transferase</keyword>
<dbReference type="EMBL" id="RAXT01000006">
    <property type="protein sequence ID" value="RKG39266.1"/>
    <property type="molecule type" value="Genomic_DNA"/>
</dbReference>
<comment type="caution">
    <text evidence="2">The sequence shown here is derived from an EMBL/GenBank/DDBJ whole genome shotgun (WGS) entry which is preliminary data.</text>
</comment>
<gene>
    <name evidence="2" type="ORF">D7V20_05315</name>
</gene>
<dbReference type="InterPro" id="IPR016181">
    <property type="entry name" value="Acyl_CoA_acyltransferase"/>
</dbReference>
<sequence>MSQLKWIETQRLILNDLKHEDTEAIFSIFSNDAVLEFYDVKKFTSVHQAYDLIDKMHERFRNRQGYRYAIRLKCGKLIGSFGVNRLIQTEGQHGVVIGYDLHPDFWQQGYMSEVLSQMLLDLKENLLFTQKISFVVAEVYAENDKSIQLLRKYGFQQVELNINEQSCFNVDMTSRLIFKLLLE</sequence>
<evidence type="ECO:0000259" key="1">
    <source>
        <dbReference type="PROSITE" id="PS51186"/>
    </source>
</evidence>
<dbReference type="SUPFAM" id="SSF55729">
    <property type="entry name" value="Acyl-CoA N-acyltransferases (Nat)"/>
    <property type="match status" value="1"/>
</dbReference>
<organism evidence="2 3">
    <name type="scientific">Acinetobacter rongchengensis</name>
    <dbReference type="NCBI Taxonomy" id="2419601"/>
    <lineage>
        <taxon>Bacteria</taxon>
        <taxon>Pseudomonadati</taxon>
        <taxon>Pseudomonadota</taxon>
        <taxon>Gammaproteobacteria</taxon>
        <taxon>Moraxellales</taxon>
        <taxon>Moraxellaceae</taxon>
        <taxon>Acinetobacter</taxon>
    </lineage>
</organism>
<dbReference type="PROSITE" id="PS51186">
    <property type="entry name" value="GNAT"/>
    <property type="match status" value="1"/>
</dbReference>
<keyword evidence="3" id="KW-1185">Reference proteome</keyword>
<reference evidence="2 3" key="1">
    <citation type="submission" date="2018-09" db="EMBL/GenBank/DDBJ databases">
        <title>The draft genome of Acinetobacter spp. strains.</title>
        <authorList>
            <person name="Qin J."/>
            <person name="Feng Y."/>
            <person name="Zong Z."/>
        </authorList>
    </citation>
    <scope>NUCLEOTIDE SEQUENCE [LARGE SCALE GENOMIC DNA]</scope>
    <source>
        <strain evidence="2 3">WCHAc060115</strain>
    </source>
</reference>
<evidence type="ECO:0000313" key="3">
    <source>
        <dbReference type="Proteomes" id="UP000280405"/>
    </source>
</evidence>
<feature type="domain" description="N-acetyltransferase" evidence="1">
    <location>
        <begin position="12"/>
        <end position="183"/>
    </location>
</feature>
<dbReference type="Proteomes" id="UP000280405">
    <property type="component" value="Unassembled WGS sequence"/>
</dbReference>
<proteinExistence type="predicted"/>
<dbReference type="Gene3D" id="3.40.630.30">
    <property type="match status" value="1"/>
</dbReference>
<accession>A0A3A8F0H1</accession>
<dbReference type="GO" id="GO:0016747">
    <property type="term" value="F:acyltransferase activity, transferring groups other than amino-acyl groups"/>
    <property type="evidence" value="ECO:0007669"/>
    <property type="project" value="InterPro"/>
</dbReference>
<dbReference type="Pfam" id="PF13302">
    <property type="entry name" value="Acetyltransf_3"/>
    <property type="match status" value="1"/>
</dbReference>
<dbReference type="InterPro" id="IPR051531">
    <property type="entry name" value="N-acetyltransferase"/>
</dbReference>
<name>A0A3A8F0H1_9GAMM</name>
<dbReference type="RefSeq" id="WP_120383283.1">
    <property type="nucleotide sequence ID" value="NZ_RAXT01000006.1"/>
</dbReference>
<dbReference type="AlphaFoldDB" id="A0A3A8F0H1"/>
<dbReference type="OrthoDB" id="9801669at2"/>
<protein>
    <submittedName>
        <fullName evidence="2">N-acetyltransferase</fullName>
    </submittedName>
</protein>